<proteinExistence type="predicted"/>
<accession>A0A1N7IVT0</accession>
<keyword evidence="2" id="KW-1185">Reference proteome</keyword>
<gene>
    <name evidence="1" type="ORF">SAMN05421760_101206</name>
</gene>
<protein>
    <submittedName>
        <fullName evidence="1">Uncharacterized protein</fullName>
    </submittedName>
</protein>
<evidence type="ECO:0000313" key="1">
    <source>
        <dbReference type="EMBL" id="SIS41195.1"/>
    </source>
</evidence>
<dbReference type="STRING" id="619304.SAMN05421760_101206"/>
<dbReference type="OrthoDB" id="9145775at2"/>
<name>A0A1N7IVT0_9GAMM</name>
<dbReference type="Proteomes" id="UP000185999">
    <property type="component" value="Unassembled WGS sequence"/>
</dbReference>
<dbReference type="RefSeq" id="WP_054339819.1">
    <property type="nucleotide sequence ID" value="NZ_FTOE01000001.1"/>
</dbReference>
<dbReference type="EMBL" id="FTOE01000001">
    <property type="protein sequence ID" value="SIS41195.1"/>
    <property type="molecule type" value="Genomic_DNA"/>
</dbReference>
<reference evidence="2" key="1">
    <citation type="submission" date="2017-01" db="EMBL/GenBank/DDBJ databases">
        <authorList>
            <person name="Varghese N."/>
            <person name="Submissions S."/>
        </authorList>
    </citation>
    <scope>NUCLEOTIDE SEQUENCE [LARGE SCALE GENOMIC DNA]</scope>
    <source>
        <strain evidence="2">DSM 22306</strain>
    </source>
</reference>
<organism evidence="1 2">
    <name type="scientific">Neptunomonas antarctica</name>
    <dbReference type="NCBI Taxonomy" id="619304"/>
    <lineage>
        <taxon>Bacteria</taxon>
        <taxon>Pseudomonadati</taxon>
        <taxon>Pseudomonadota</taxon>
        <taxon>Gammaproteobacteria</taxon>
        <taxon>Oceanospirillales</taxon>
        <taxon>Oceanospirillaceae</taxon>
        <taxon>Neptunomonas</taxon>
    </lineage>
</organism>
<sequence length="998" mass="111511">MSLFTEWNSLLLEEYFSPAKADQDVWIPTTRLELEGIGVHKGGANGLVEAVKQGPAWFHGSGDVAKKAQELVRQRLTSRNHPDGYSYHDSDINVYQDSKAPPYLPYIALWVLSRSEAGESGFYAKVSELVCDPFLNNSNTRQQMEYVWADLEHWSIDQQKGRFGKFKLNVLGKHRFVGMAYAQTMVTHKDMDGISSLFGSCRLHPGQALDNSHFMQLLEHGQNSNFLSAGLKAAMGKEDYWNHLKQLLSIYLEFWDGRVPKRTNVSSGVSNKQVEFQQGENDELSIILQLKNSGESLCWEVGWRLPAVVTGLCYAIKVDDGEETEAKLEVAGTHIHCVSSVNQNDARRALGQSARKEVDSTLSYAGSDGERNERKIYLRHDKVRVLVEDKPDPSLHDSYLEREMPLKGPVYLLYSRIEYLNLELFLENEEIKHELLYIDGLPDDWSLICINCTENLTPEQRAVIVDEEPVALAKARIRLVGGKPVIGAGSKKYAYYDLPLVELEAPVGAELTSAGLTFEELVNADNGCVRRFKYSLDDGSVCAFKIKAQLGDEILCTAGLQVLAAGGVSSTHRPHFSIDNFGRPLANANGLCGAIIGDTQAGDLDLGVDYFHVDEKALVNSNGIDVWECMELNVSSQFLDSIALTIRGSMTYGVARDQIRRLASNIGIDDIEPALLIRELRRRGHVEIETDVKGHMVRIFAVPPTLYSLPIKDAEQRQLYGICGSLRLQQWKELAQAAGIRAFVEIEPSYNFPVVRIAPDGQSAISSIAKSANFLVVALPVKQLSQWLGSVKELKENLSWYHEQGFTPNYLEKLNPVSGKFSAEENILVDSDRKFELFRYEDPQIQGLRVYKLGRNLGDGFSKYSFIQDSRWGVWMAVSAFAEYVNTIGFFVDASPWPIYYDSVNGCLWLPARMEPPFVIERALTLCAGTGPIVMQALGKADGDSILLSEKGLHMIGKVSSVYYDMADGKWLCYRWVPEVIARHVAHLLGGELRAFGC</sequence>
<dbReference type="AlphaFoldDB" id="A0A1N7IVT0"/>
<evidence type="ECO:0000313" key="2">
    <source>
        <dbReference type="Proteomes" id="UP000185999"/>
    </source>
</evidence>